<feature type="domain" description="HTH luxR-type" evidence="1">
    <location>
        <begin position="255"/>
        <end position="312"/>
    </location>
</feature>
<proteinExistence type="predicted"/>
<evidence type="ECO:0000259" key="1">
    <source>
        <dbReference type="SMART" id="SM00421"/>
    </source>
</evidence>
<dbReference type="SMART" id="SM00421">
    <property type="entry name" value="HTH_LUXR"/>
    <property type="match status" value="1"/>
</dbReference>
<evidence type="ECO:0000313" key="2">
    <source>
        <dbReference type="EMBL" id="MFC7217056.1"/>
    </source>
</evidence>
<dbReference type="InterPro" id="IPR016032">
    <property type="entry name" value="Sig_transdc_resp-reg_C-effctor"/>
</dbReference>
<gene>
    <name evidence="2" type="ORF">ACFQLX_02545</name>
</gene>
<dbReference type="EMBL" id="JBHSZO010000003">
    <property type="protein sequence ID" value="MFC7217056.1"/>
    <property type="molecule type" value="Genomic_DNA"/>
</dbReference>
<keyword evidence="3" id="KW-1185">Reference proteome</keyword>
<accession>A0ABW2GCE4</accession>
<dbReference type="Gene3D" id="1.10.10.10">
    <property type="entry name" value="Winged helix-like DNA-binding domain superfamily/Winged helix DNA-binding domain"/>
    <property type="match status" value="1"/>
</dbReference>
<dbReference type="Proteomes" id="UP001596413">
    <property type="component" value="Unassembled WGS sequence"/>
</dbReference>
<dbReference type="InterPro" id="IPR000792">
    <property type="entry name" value="Tscrpt_reg_LuxR_C"/>
</dbReference>
<comment type="caution">
    <text evidence="2">The sequence shown here is derived from an EMBL/GenBank/DDBJ whole genome shotgun (WGS) entry which is preliminary data.</text>
</comment>
<protein>
    <submittedName>
        <fullName evidence="2">Helix-turn-helix transcriptional regulator</fullName>
    </submittedName>
</protein>
<dbReference type="InterPro" id="IPR036388">
    <property type="entry name" value="WH-like_DNA-bd_sf"/>
</dbReference>
<evidence type="ECO:0000313" key="3">
    <source>
        <dbReference type="Proteomes" id="UP001596413"/>
    </source>
</evidence>
<reference evidence="3" key="1">
    <citation type="journal article" date="2019" name="Int. J. Syst. Evol. Microbiol.">
        <title>The Global Catalogue of Microorganisms (GCM) 10K type strain sequencing project: providing services to taxonomists for standard genome sequencing and annotation.</title>
        <authorList>
            <consortium name="The Broad Institute Genomics Platform"/>
            <consortium name="The Broad Institute Genome Sequencing Center for Infectious Disease"/>
            <person name="Wu L."/>
            <person name="Ma J."/>
        </authorList>
    </citation>
    <scope>NUCLEOTIDE SEQUENCE [LARGE SCALE GENOMIC DNA]</scope>
    <source>
        <strain evidence="3">CGMCC 1.13681</strain>
    </source>
</reference>
<organism evidence="2 3">
    <name type="scientific">Streptomyces polyrhachis</name>
    <dbReference type="NCBI Taxonomy" id="1282885"/>
    <lineage>
        <taxon>Bacteria</taxon>
        <taxon>Bacillati</taxon>
        <taxon>Actinomycetota</taxon>
        <taxon>Actinomycetes</taxon>
        <taxon>Kitasatosporales</taxon>
        <taxon>Streptomycetaceae</taxon>
        <taxon>Streptomyces</taxon>
    </lineage>
</organism>
<sequence length="330" mass="35915">MGTDVPHPEHPHDVICPPGREIYALALSQNQVRRDAALAAPCLLEAGLLTVDGQNEDLLRPVPPSYGLELLVKRNERAYLEHAAGLVEDFRALVDTVHRVPSAELPLFTLSGVERINERLDSLSRQATDEVLTMQPGSQRPVEALASAASRTAGLLERGVPIRTLYVHSVRHSREVLDFQRRFAGPLLQVRTVNEVFGRMIIIDNEAALIALAHDNSTALEICHPPVIRFLRRTFDVLWEHGKPLGRPLAEGNRTDGVPAVQLRIARLMIAGNDDQEIALRLGINVRTVRGHIAKLSAALGSGSRAQLGFLLAGSGLLDEPTGPAARSPG</sequence>
<dbReference type="PANTHER" id="PTHR34293">
    <property type="entry name" value="HTH-TYPE TRANSCRIPTIONAL REGULATOR TRMBL2"/>
    <property type="match status" value="1"/>
</dbReference>
<dbReference type="RefSeq" id="WP_386411428.1">
    <property type="nucleotide sequence ID" value="NZ_JBHSZO010000003.1"/>
</dbReference>
<dbReference type="InterPro" id="IPR051797">
    <property type="entry name" value="TrmB-like"/>
</dbReference>
<name>A0ABW2GCE4_9ACTN</name>
<dbReference type="PANTHER" id="PTHR34293:SF1">
    <property type="entry name" value="HTH-TYPE TRANSCRIPTIONAL REGULATOR TRMBL2"/>
    <property type="match status" value="1"/>
</dbReference>
<dbReference type="SUPFAM" id="SSF46894">
    <property type="entry name" value="C-terminal effector domain of the bipartite response regulators"/>
    <property type="match status" value="1"/>
</dbReference>